<dbReference type="Pfam" id="PF12836">
    <property type="entry name" value="HHH_3"/>
    <property type="match status" value="1"/>
</dbReference>
<sequence length="287" mass="32444">MILLVILMVIGAVTMAVTNTADETFFASHYVTKVLQQEQVMALADAISAGVKELFARDDGNVDYYGEYWTYPVPVSLNGVDLTVEIEDEERYLNPNILVKNGKVNKKAEEIFSRLFNITELGGDLLTKDIEDWILPGSSTFKHARFSTTEELRLVDGVTGEIFNGTVEGGHFKPGLRSLLSVWTDGKVNVNTASKWILMALDRNIDENLANNIIEYRKKHPFKKVDDLINVEGMTSDIIYRIKPFVDVKSTYFLTRAVVKIGDSSYSLYILFKRDGASLREVWRKVK</sequence>
<keyword evidence="1" id="KW-0732">Signal</keyword>
<dbReference type="InterPro" id="IPR010994">
    <property type="entry name" value="RuvA_2-like"/>
</dbReference>
<dbReference type="Gene3D" id="1.10.40.60">
    <property type="entry name" value="EpsJ-like"/>
    <property type="match status" value="2"/>
</dbReference>
<protein>
    <recommendedName>
        <fullName evidence="4">General secretion pathway protein GspK</fullName>
    </recommendedName>
</protein>
<keyword evidence="3" id="KW-1185">Reference proteome</keyword>
<evidence type="ECO:0000256" key="1">
    <source>
        <dbReference type="SAM" id="SignalP"/>
    </source>
</evidence>
<dbReference type="PANTHER" id="PTHR38831:SF2">
    <property type="entry name" value="TYPE II SECRETION SYSTEM PROTEIN K"/>
    <property type="match status" value="1"/>
</dbReference>
<evidence type="ECO:0008006" key="4">
    <source>
        <dbReference type="Google" id="ProtNLM"/>
    </source>
</evidence>
<dbReference type="RefSeq" id="WP_076712601.1">
    <property type="nucleotide sequence ID" value="NZ_MOEN01000007.1"/>
</dbReference>
<dbReference type="STRING" id="1914305.BLW93_02810"/>
<dbReference type="Proteomes" id="UP000187408">
    <property type="component" value="Unassembled WGS sequence"/>
</dbReference>
<organism evidence="2 3">
    <name type="scientific">Desulfurobacterium indicum</name>
    <dbReference type="NCBI Taxonomy" id="1914305"/>
    <lineage>
        <taxon>Bacteria</taxon>
        <taxon>Pseudomonadati</taxon>
        <taxon>Aquificota</taxon>
        <taxon>Aquificia</taxon>
        <taxon>Desulfurobacteriales</taxon>
        <taxon>Desulfurobacteriaceae</taxon>
        <taxon>Desulfurobacterium</taxon>
    </lineage>
</organism>
<feature type="signal peptide" evidence="1">
    <location>
        <begin position="1"/>
        <end position="21"/>
    </location>
</feature>
<dbReference type="InterPro" id="IPR038072">
    <property type="entry name" value="GspK_central_sf"/>
</dbReference>
<proteinExistence type="predicted"/>
<evidence type="ECO:0000313" key="3">
    <source>
        <dbReference type="Proteomes" id="UP000187408"/>
    </source>
</evidence>
<dbReference type="AlphaFoldDB" id="A0A1R1MM15"/>
<gene>
    <name evidence="2" type="ORF">BLW93_02810</name>
</gene>
<dbReference type="InterPro" id="IPR005628">
    <property type="entry name" value="GspK"/>
</dbReference>
<feature type="chain" id="PRO_5012593606" description="General secretion pathway protein GspK" evidence="1">
    <location>
        <begin position="22"/>
        <end position="287"/>
    </location>
</feature>
<dbReference type="SUPFAM" id="SSF47781">
    <property type="entry name" value="RuvA domain 2-like"/>
    <property type="match status" value="1"/>
</dbReference>
<dbReference type="GO" id="GO:0009306">
    <property type="term" value="P:protein secretion"/>
    <property type="evidence" value="ECO:0007669"/>
    <property type="project" value="InterPro"/>
</dbReference>
<dbReference type="PANTHER" id="PTHR38831">
    <property type="entry name" value="TYPE II SECRETION SYSTEM PROTEIN K"/>
    <property type="match status" value="1"/>
</dbReference>
<accession>A0A1R1MM15</accession>
<dbReference type="OrthoDB" id="9790239at2"/>
<comment type="caution">
    <text evidence="2">The sequence shown here is derived from an EMBL/GenBank/DDBJ whole genome shotgun (WGS) entry which is preliminary data.</text>
</comment>
<dbReference type="Gene3D" id="3.30.1300.30">
    <property type="entry name" value="GSPII I/J protein-like"/>
    <property type="match status" value="1"/>
</dbReference>
<dbReference type="GO" id="GO:0016020">
    <property type="term" value="C:membrane"/>
    <property type="evidence" value="ECO:0007669"/>
    <property type="project" value="InterPro"/>
</dbReference>
<dbReference type="EMBL" id="MOEN01000007">
    <property type="protein sequence ID" value="OMH40862.1"/>
    <property type="molecule type" value="Genomic_DNA"/>
</dbReference>
<evidence type="ECO:0000313" key="2">
    <source>
        <dbReference type="EMBL" id="OMH40862.1"/>
    </source>
</evidence>
<name>A0A1R1MM15_9BACT</name>
<reference evidence="2 3" key="1">
    <citation type="submission" date="2016-10" db="EMBL/GenBank/DDBJ databases">
        <title>Genome sequence of a sulfur-reducing bacterium Desulfurobacterium indicum K6013.</title>
        <authorList>
            <person name="Cao J."/>
            <person name="Shao Z."/>
            <person name="Alain K."/>
            <person name="Jebbar M."/>
        </authorList>
    </citation>
    <scope>NUCLEOTIDE SEQUENCE [LARGE SCALE GENOMIC DNA]</scope>
    <source>
        <strain evidence="2 3">K6013</strain>
    </source>
</reference>